<comment type="caution">
    <text evidence="1">The sequence shown here is derived from an EMBL/GenBank/DDBJ whole genome shotgun (WGS) entry which is preliminary data.</text>
</comment>
<gene>
    <name evidence="1" type="ORF">HMPREF1535_00257</name>
</gene>
<proteinExistence type="predicted"/>
<protein>
    <submittedName>
        <fullName evidence="1">Uncharacterized protein</fullName>
    </submittedName>
</protein>
<dbReference type="HOGENOM" id="CLU_1413976_0_0_10"/>
<dbReference type="PATRIC" id="fig|927665.4.peg.258"/>
<dbReference type="STRING" id="927665.HMPREF1535_00257"/>
<name>A0A0F5JQC1_9BACT</name>
<dbReference type="AlphaFoldDB" id="A0A0F5JQC1"/>
<accession>A0A0F5JQC1</accession>
<dbReference type="EMBL" id="AQHV01000001">
    <property type="protein sequence ID" value="KKB59983.1"/>
    <property type="molecule type" value="Genomic_DNA"/>
</dbReference>
<evidence type="ECO:0000313" key="1">
    <source>
        <dbReference type="EMBL" id="KKB59983.1"/>
    </source>
</evidence>
<evidence type="ECO:0000313" key="2">
    <source>
        <dbReference type="Proteomes" id="UP000033047"/>
    </source>
</evidence>
<dbReference type="RefSeq" id="WP_046145072.1">
    <property type="nucleotide sequence ID" value="NZ_KQ033912.1"/>
</dbReference>
<dbReference type="Proteomes" id="UP000033047">
    <property type="component" value="Unassembled WGS sequence"/>
</dbReference>
<sequence>MDLNKYIPINTNEKVDAIIDELLQRKPPISIEFDILKRINKFKTQLYFKERFSEIKPLISKKVVNNQSIIKQLRSNEIEYSKTEFKLAALLSNLPIYEISNLIGIPSNTLIRIIKQRNKDCPLFDKQSLLNDKYISSCMEFFLSTYEAKQNKDKREKLQQEFPNRRLLEEKFKPSFGKEGNYRKLIYYGPKT</sequence>
<reference evidence="1 2" key="1">
    <citation type="submission" date="2013-04" db="EMBL/GenBank/DDBJ databases">
        <title>The Genome Sequence of Parabacteroides goldsteinii DSM 19448.</title>
        <authorList>
            <consortium name="The Broad Institute Genomics Platform"/>
            <person name="Earl A."/>
            <person name="Ward D."/>
            <person name="Feldgarden M."/>
            <person name="Gevers D."/>
            <person name="Martens E."/>
            <person name="Sakamoto M."/>
            <person name="Benno Y."/>
            <person name="Song Y."/>
            <person name="Liu C."/>
            <person name="Lee J."/>
            <person name="Bolanos M."/>
            <person name="Vaisanen M.L."/>
            <person name="Finegold S.M."/>
            <person name="Walker B."/>
            <person name="Young S."/>
            <person name="Zeng Q."/>
            <person name="Gargeya S."/>
            <person name="Fitzgerald M."/>
            <person name="Haas B."/>
            <person name="Abouelleil A."/>
            <person name="Allen A.W."/>
            <person name="Alvarado L."/>
            <person name="Arachchi H.M."/>
            <person name="Berlin A.M."/>
            <person name="Chapman S.B."/>
            <person name="Gainer-Dewar J."/>
            <person name="Goldberg J."/>
            <person name="Griggs A."/>
            <person name="Gujja S."/>
            <person name="Hansen M."/>
            <person name="Howarth C."/>
            <person name="Imamovic A."/>
            <person name="Ireland A."/>
            <person name="Larimer J."/>
            <person name="McCowan C."/>
            <person name="Murphy C."/>
            <person name="Pearson M."/>
            <person name="Poon T.W."/>
            <person name="Priest M."/>
            <person name="Roberts A."/>
            <person name="Saif S."/>
            <person name="Shea T."/>
            <person name="Sisk P."/>
            <person name="Sykes S."/>
            <person name="Wortman J."/>
            <person name="Nusbaum C."/>
            <person name="Birren B."/>
        </authorList>
    </citation>
    <scope>NUCLEOTIDE SEQUENCE [LARGE SCALE GENOMIC DNA]</scope>
    <source>
        <strain evidence="1 2">DSM 19448</strain>
    </source>
</reference>
<organism evidence="1 2">
    <name type="scientific">Parabacteroides goldsteinii DSM 19448 = WAL 12034</name>
    <dbReference type="NCBI Taxonomy" id="927665"/>
    <lineage>
        <taxon>Bacteria</taxon>
        <taxon>Pseudomonadati</taxon>
        <taxon>Bacteroidota</taxon>
        <taxon>Bacteroidia</taxon>
        <taxon>Bacteroidales</taxon>
        <taxon>Tannerellaceae</taxon>
        <taxon>Parabacteroides</taxon>
    </lineage>
</organism>